<dbReference type="SUPFAM" id="SSF116734">
    <property type="entry name" value="DNA methylase specificity domain"/>
    <property type="match status" value="2"/>
</dbReference>
<gene>
    <name evidence="5" type="ORF">DWW14_17560</name>
</gene>
<feature type="domain" description="Type I restriction modification DNA specificity" evidence="4">
    <location>
        <begin position="13"/>
        <end position="192"/>
    </location>
</feature>
<comment type="caution">
    <text evidence="5">The sequence shown here is derived from an EMBL/GenBank/DDBJ whole genome shotgun (WGS) entry which is preliminary data.</text>
</comment>
<dbReference type="Gene3D" id="3.90.220.20">
    <property type="entry name" value="DNA methylase specificity domains"/>
    <property type="match status" value="2"/>
</dbReference>
<evidence type="ECO:0000256" key="2">
    <source>
        <dbReference type="ARBA" id="ARBA00022747"/>
    </source>
</evidence>
<name>A0A412X9C0_BACUN</name>
<evidence type="ECO:0000256" key="1">
    <source>
        <dbReference type="ARBA" id="ARBA00010923"/>
    </source>
</evidence>
<dbReference type="PANTHER" id="PTHR30408:SF12">
    <property type="entry name" value="TYPE I RESTRICTION ENZYME MJAVIII SPECIFICITY SUBUNIT"/>
    <property type="match status" value="1"/>
</dbReference>
<keyword evidence="2" id="KW-0680">Restriction system</keyword>
<dbReference type="GO" id="GO:0009307">
    <property type="term" value="P:DNA restriction-modification system"/>
    <property type="evidence" value="ECO:0007669"/>
    <property type="project" value="UniProtKB-KW"/>
</dbReference>
<evidence type="ECO:0000256" key="3">
    <source>
        <dbReference type="ARBA" id="ARBA00023125"/>
    </source>
</evidence>
<comment type="similarity">
    <text evidence="1">Belongs to the type-I restriction system S methylase family.</text>
</comment>
<dbReference type="RefSeq" id="WP_117866975.1">
    <property type="nucleotide sequence ID" value="NZ_JAQNRB010000011.1"/>
</dbReference>
<dbReference type="PANTHER" id="PTHR30408">
    <property type="entry name" value="TYPE-1 RESTRICTION ENZYME ECOKI SPECIFICITY PROTEIN"/>
    <property type="match status" value="1"/>
</dbReference>
<dbReference type="AlphaFoldDB" id="A0A412X9C0"/>
<dbReference type="InterPro" id="IPR052021">
    <property type="entry name" value="Type-I_RS_S_subunit"/>
</dbReference>
<reference evidence="5 6" key="1">
    <citation type="submission" date="2018-08" db="EMBL/GenBank/DDBJ databases">
        <title>A genome reference for cultivated species of the human gut microbiota.</title>
        <authorList>
            <person name="Zou Y."/>
            <person name="Xue W."/>
            <person name="Luo G."/>
        </authorList>
    </citation>
    <scope>NUCLEOTIDE SEQUENCE [LARGE SCALE GENOMIC DNA]</scope>
    <source>
        <strain evidence="5 6">AF14-42</strain>
    </source>
</reference>
<dbReference type="GO" id="GO:0003677">
    <property type="term" value="F:DNA binding"/>
    <property type="evidence" value="ECO:0007669"/>
    <property type="project" value="UniProtKB-KW"/>
</dbReference>
<evidence type="ECO:0000259" key="4">
    <source>
        <dbReference type="Pfam" id="PF01420"/>
    </source>
</evidence>
<dbReference type="Gene3D" id="1.10.287.1120">
    <property type="entry name" value="Bipartite methylase S protein"/>
    <property type="match status" value="1"/>
</dbReference>
<evidence type="ECO:0000313" key="5">
    <source>
        <dbReference type="EMBL" id="RGV38692.1"/>
    </source>
</evidence>
<accession>A0A412X9C0</accession>
<organism evidence="5 6">
    <name type="scientific">Bacteroides uniformis</name>
    <dbReference type="NCBI Taxonomy" id="820"/>
    <lineage>
        <taxon>Bacteria</taxon>
        <taxon>Pseudomonadati</taxon>
        <taxon>Bacteroidota</taxon>
        <taxon>Bacteroidia</taxon>
        <taxon>Bacteroidales</taxon>
        <taxon>Bacteroidaceae</taxon>
        <taxon>Bacteroides</taxon>
    </lineage>
</organism>
<dbReference type="Pfam" id="PF01420">
    <property type="entry name" value="Methylase_S"/>
    <property type="match status" value="1"/>
</dbReference>
<keyword evidence="3" id="KW-0238">DNA-binding</keyword>
<protein>
    <recommendedName>
        <fullName evidence="4">Type I restriction modification DNA specificity domain-containing protein</fullName>
    </recommendedName>
</protein>
<dbReference type="EMBL" id="QRZC01000028">
    <property type="protein sequence ID" value="RGV38692.1"/>
    <property type="molecule type" value="Genomic_DNA"/>
</dbReference>
<dbReference type="InterPro" id="IPR044946">
    <property type="entry name" value="Restrct_endonuc_typeI_TRD_sf"/>
</dbReference>
<dbReference type="InterPro" id="IPR000055">
    <property type="entry name" value="Restrct_endonuc_typeI_TRD"/>
</dbReference>
<sequence length="406" mass="46551">MAEPKIRFKNHHSDWERTVVDDVFELRNGYTPSKNVNQYWENGVIPWFRMEDIRANGGILSDSIQHITPQAVKGGGLFVPYSIILATTATIGVHAMIIADSLANQQFTNFSIRKSLIDKYDSYFIYYAFYKIDEWSLKNTNSGGLLSVDIKGLLKQPFLTPSKTEQQQIASYFKSLDVLIQSTTKKIASLKQLKSASLISMFPQAGETKPRVRFKGFEGDWENINLSEVFIERHEISTITESLPQLSFTIAEGVIKPEDRKSNKRDFLIKDIDTKKYLVTYRDDIIYNPANVIYGAIHKNSLCNGVVSPIYKIFYTDQNADFMECIVRKPSFIQEMTIFMEGTVKKLKTLKPESFLKMSAYISPSLEEQKKIGDFFHSLNIQITLETQRLDKLKQIKSACLDKMFV</sequence>
<evidence type="ECO:0000313" key="6">
    <source>
        <dbReference type="Proteomes" id="UP000285343"/>
    </source>
</evidence>
<proteinExistence type="inferred from homology"/>
<dbReference type="Proteomes" id="UP000285343">
    <property type="component" value="Unassembled WGS sequence"/>
</dbReference>